<reference evidence="10" key="1">
    <citation type="journal article" date="2023" name="Arch. Microbiol.">
        <title>Desulfoferula mesophilus gen. nov. sp. nov., a mesophilic sulfate-reducing bacterium isolated from a brackish lake sediment.</title>
        <authorList>
            <person name="Watanabe T."/>
            <person name="Yabe T."/>
            <person name="Tsuji J.M."/>
            <person name="Fukui M."/>
        </authorList>
    </citation>
    <scope>NUCLEOTIDE SEQUENCE [LARGE SCALE GENOMIC DNA]</scope>
    <source>
        <strain evidence="10">12FAK</strain>
    </source>
</reference>
<dbReference type="HAMAP" id="MF_00168">
    <property type="entry name" value="Q_tRNA_Tgt"/>
    <property type="match status" value="1"/>
</dbReference>
<comment type="function">
    <text evidence="7">Catalyzes the base-exchange of a guanine (G) residue with the queuine precursor 7-aminomethyl-7-deazaguanine (PreQ1) at position 34 (anticodon wobble position) in tRNAs with GU(N) anticodons (tRNA-Asp, -Asn, -His and -Tyr). Catalysis occurs through a double-displacement mechanism. The nucleophile active site attacks the C1' of nucleotide 34 to detach the guanine base from the RNA, forming a covalent enzyme-RNA intermediate. The proton acceptor active site deprotonates the incoming PreQ1, allowing a nucleophilic attack on the C1' of the ribose to form the product. After dissociation, two additional enzymatic reactions on the tRNA convert PreQ1 to queuine (Q), resulting in the hypermodified nucleoside queuosine (7-(((4,5-cis-dihydroxy-2-cyclopenten-1-yl)amino)methyl)-7-deazaguanosine).</text>
</comment>
<sequence length="377" mass="41124">MARLRHEITAVSGKARAGRLHTRRGVVDTPAFMPVGTQGTVKGLLPEEVSGLGAQMILGNTYHLMLRPGVVTVDKLGGLHRFMNWPGPILTDSGGFQVFSLSGLRSLDEEGASFRSHLDGQLLRMTPESVVRAQELLGSDLMMVLDECPPPGSQRDYLAASLERDARWAARALAARGDKGGALLGIVQGGVYSDLRARSVELLAELDLDGYALGGLSVGEPKPRMMEVIEGTTPQLPEGKPVYLMGVGEPADLVRCVGLGVDMFDCVLPTRMARNGTLLTSRGRLNLRNSRFKDDPAPVEEGCQCPTCRHYSRAYLRHLIMAKELLAYRLNTVHNLHYILQLMAGLRRAIAENRYDSYARQVLAGLESPGQERVALT</sequence>
<evidence type="ECO:0000256" key="3">
    <source>
        <dbReference type="ARBA" id="ARBA00022679"/>
    </source>
</evidence>
<feature type="binding site" evidence="7">
    <location>
        <position position="188"/>
    </location>
    <ligand>
        <name>substrate</name>
    </ligand>
</feature>
<gene>
    <name evidence="7 9" type="primary">tgt</name>
    <name evidence="9" type="ORF">FAK_26420</name>
</gene>
<proteinExistence type="inferred from homology"/>
<feature type="binding site" evidence="7">
    <location>
        <position position="146"/>
    </location>
    <ligand>
        <name>substrate</name>
    </ligand>
</feature>
<dbReference type="PANTHER" id="PTHR46499">
    <property type="entry name" value="QUEUINE TRNA-RIBOSYLTRANSFERASE"/>
    <property type="match status" value="1"/>
</dbReference>
<dbReference type="Pfam" id="PF01702">
    <property type="entry name" value="TGT"/>
    <property type="match status" value="1"/>
</dbReference>
<dbReference type="GO" id="GO:0008479">
    <property type="term" value="F:tRNA-guanosine(34) queuine transglycosylase activity"/>
    <property type="evidence" value="ECO:0007669"/>
    <property type="project" value="UniProtKB-UniRule"/>
</dbReference>
<dbReference type="Gene3D" id="3.20.20.105">
    <property type="entry name" value="Queuine tRNA-ribosyltransferase-like"/>
    <property type="match status" value="1"/>
</dbReference>
<keyword evidence="5 7" id="KW-0671">Queuosine biosynthesis</keyword>
<dbReference type="InterPro" id="IPR004803">
    <property type="entry name" value="TGT"/>
</dbReference>
<feature type="region of interest" description="RNA binding; important for wobble base 34 recognition" evidence="7">
    <location>
        <begin position="270"/>
        <end position="274"/>
    </location>
</feature>
<feature type="binding site" evidence="7">
    <location>
        <position position="215"/>
    </location>
    <ligand>
        <name>substrate</name>
    </ligand>
</feature>
<protein>
    <recommendedName>
        <fullName evidence="7">Queuine tRNA-ribosyltransferase</fullName>
        <ecNumber evidence="7">2.4.2.29</ecNumber>
    </recommendedName>
    <alternativeName>
        <fullName evidence="7">Guanine insertion enzyme</fullName>
    </alternativeName>
    <alternativeName>
        <fullName evidence="7">tRNA-guanine transglycosylase</fullName>
    </alternativeName>
</protein>
<keyword evidence="10" id="KW-1185">Reference proteome</keyword>
<evidence type="ECO:0000256" key="5">
    <source>
        <dbReference type="ARBA" id="ARBA00022785"/>
    </source>
</evidence>
<dbReference type="PANTHER" id="PTHR46499:SF1">
    <property type="entry name" value="QUEUINE TRNA-RIBOSYLTRANSFERASE"/>
    <property type="match status" value="1"/>
</dbReference>
<evidence type="ECO:0000256" key="7">
    <source>
        <dbReference type="HAMAP-Rule" id="MF_00168"/>
    </source>
</evidence>
<accession>A0AAU9EYQ7</accession>
<keyword evidence="7" id="KW-0862">Zinc</keyword>
<dbReference type="NCBIfam" id="TIGR00430">
    <property type="entry name" value="Q_tRNA_tgt"/>
    <property type="match status" value="1"/>
</dbReference>
<dbReference type="Proteomes" id="UP001366166">
    <property type="component" value="Chromosome"/>
</dbReference>
<dbReference type="EC" id="2.4.2.29" evidence="7"/>
<dbReference type="EMBL" id="AP028679">
    <property type="protein sequence ID" value="BEQ15576.1"/>
    <property type="molecule type" value="Genomic_DNA"/>
</dbReference>
<evidence type="ECO:0000256" key="2">
    <source>
        <dbReference type="ARBA" id="ARBA00022676"/>
    </source>
</evidence>
<evidence type="ECO:0000313" key="9">
    <source>
        <dbReference type="EMBL" id="BEQ15576.1"/>
    </source>
</evidence>
<dbReference type="AlphaFoldDB" id="A0AAU9EYQ7"/>
<keyword evidence="4 7" id="KW-0819">tRNA processing</keyword>
<organism evidence="9 10">
    <name type="scientific">Desulfoferula mesophila</name>
    <dbReference type="NCBI Taxonomy" id="3058419"/>
    <lineage>
        <taxon>Bacteria</taxon>
        <taxon>Pseudomonadati</taxon>
        <taxon>Thermodesulfobacteriota</taxon>
        <taxon>Desulfarculia</taxon>
        <taxon>Desulfarculales</taxon>
        <taxon>Desulfarculaceae</taxon>
        <taxon>Desulfoferula</taxon>
    </lineage>
</organism>
<dbReference type="GO" id="GO:0008616">
    <property type="term" value="P:tRNA queuosine(34) biosynthetic process"/>
    <property type="evidence" value="ECO:0007669"/>
    <property type="project" value="UniProtKB-UniRule"/>
</dbReference>
<feature type="region of interest" description="RNA binding" evidence="7">
    <location>
        <begin position="246"/>
        <end position="252"/>
    </location>
</feature>
<comment type="catalytic activity">
    <reaction evidence="6 7">
        <text>7-aminomethyl-7-carbaguanine + guanosine(34) in tRNA = 7-aminomethyl-7-carbaguanosine(34) in tRNA + guanine</text>
        <dbReference type="Rhea" id="RHEA:24104"/>
        <dbReference type="Rhea" id="RHEA-COMP:10341"/>
        <dbReference type="Rhea" id="RHEA-COMP:10342"/>
        <dbReference type="ChEBI" id="CHEBI:16235"/>
        <dbReference type="ChEBI" id="CHEBI:58703"/>
        <dbReference type="ChEBI" id="CHEBI:74269"/>
        <dbReference type="ChEBI" id="CHEBI:82833"/>
        <dbReference type="EC" id="2.4.2.29"/>
    </reaction>
</comment>
<name>A0AAU9EYQ7_9BACT</name>
<feature type="domain" description="tRNA-guanine(15) transglycosylase-like" evidence="8">
    <location>
        <begin position="14"/>
        <end position="364"/>
    </location>
</feature>
<dbReference type="SUPFAM" id="SSF51713">
    <property type="entry name" value="tRNA-guanine transglycosylase"/>
    <property type="match status" value="1"/>
</dbReference>
<keyword evidence="2 7" id="KW-0328">Glycosyltransferase</keyword>
<evidence type="ECO:0000256" key="1">
    <source>
        <dbReference type="ARBA" id="ARBA00004691"/>
    </source>
</evidence>
<feature type="binding site" evidence="7">
    <location>
        <position position="334"/>
    </location>
    <ligand>
        <name>Zn(2+)</name>
        <dbReference type="ChEBI" id="CHEBI:29105"/>
    </ligand>
</feature>
<feature type="binding site" evidence="7">
    <location>
        <position position="308"/>
    </location>
    <ligand>
        <name>Zn(2+)</name>
        <dbReference type="ChEBI" id="CHEBI:29105"/>
    </ligand>
</feature>
<comment type="cofactor">
    <cofactor evidence="7">
        <name>Zn(2+)</name>
        <dbReference type="ChEBI" id="CHEBI:29105"/>
    </cofactor>
    <text evidence="7">Binds 1 zinc ion per subunit.</text>
</comment>
<dbReference type="InterPro" id="IPR002616">
    <property type="entry name" value="tRNA_ribo_trans-like"/>
</dbReference>
<dbReference type="FunFam" id="3.20.20.105:FF:000001">
    <property type="entry name" value="Queuine tRNA-ribosyltransferase"/>
    <property type="match status" value="1"/>
</dbReference>
<feature type="active site" description="Nucleophile" evidence="7">
    <location>
        <position position="265"/>
    </location>
</feature>
<evidence type="ECO:0000259" key="8">
    <source>
        <dbReference type="Pfam" id="PF01702"/>
    </source>
</evidence>
<dbReference type="InterPro" id="IPR036511">
    <property type="entry name" value="TGT-like_sf"/>
</dbReference>
<evidence type="ECO:0000256" key="4">
    <source>
        <dbReference type="ARBA" id="ARBA00022694"/>
    </source>
</evidence>
<dbReference type="NCBIfam" id="TIGR00449">
    <property type="entry name" value="tgt_general"/>
    <property type="match status" value="1"/>
</dbReference>
<feature type="binding site" evidence="7">
    <location>
        <position position="305"/>
    </location>
    <ligand>
        <name>Zn(2+)</name>
        <dbReference type="ChEBI" id="CHEBI:29105"/>
    </ligand>
</feature>
<feature type="binding site" evidence="7">
    <location>
        <position position="303"/>
    </location>
    <ligand>
        <name>Zn(2+)</name>
        <dbReference type="ChEBI" id="CHEBI:29105"/>
    </ligand>
</feature>
<comment type="pathway">
    <text evidence="1 7">tRNA modification; tRNA-queuosine biosynthesis.</text>
</comment>
<feature type="binding site" evidence="7">
    <location>
        <begin position="92"/>
        <end position="96"/>
    </location>
    <ligand>
        <name>substrate</name>
    </ligand>
</feature>
<evidence type="ECO:0000313" key="10">
    <source>
        <dbReference type="Proteomes" id="UP001366166"/>
    </source>
</evidence>
<dbReference type="KEGG" id="dmp:FAK_26420"/>
<comment type="similarity">
    <text evidence="7">Belongs to the queuine tRNA-ribosyltransferase family.</text>
</comment>
<dbReference type="InterPro" id="IPR050076">
    <property type="entry name" value="ArchSynthase1/Queuine_TRR"/>
</dbReference>
<evidence type="ECO:0000256" key="6">
    <source>
        <dbReference type="ARBA" id="ARBA00050112"/>
    </source>
</evidence>
<dbReference type="RefSeq" id="WP_338600154.1">
    <property type="nucleotide sequence ID" value="NZ_AP028679.1"/>
</dbReference>
<keyword evidence="3 7" id="KW-0808">Transferase</keyword>
<dbReference type="GO" id="GO:0046872">
    <property type="term" value="F:metal ion binding"/>
    <property type="evidence" value="ECO:0007669"/>
    <property type="project" value="UniProtKB-KW"/>
</dbReference>
<feature type="active site" description="Proton acceptor" evidence="7">
    <location>
        <position position="92"/>
    </location>
</feature>
<dbReference type="GO" id="GO:0005829">
    <property type="term" value="C:cytosol"/>
    <property type="evidence" value="ECO:0007669"/>
    <property type="project" value="TreeGrafter"/>
</dbReference>
<comment type="subunit">
    <text evidence="7">Homodimer. Within each dimer, one monomer is responsible for RNA recognition and catalysis, while the other monomer binds to the replacement base PreQ1.</text>
</comment>
<keyword evidence="7" id="KW-0479">Metal-binding</keyword>